<name>A0A8J5XU83_DIALT</name>
<dbReference type="AlphaFoldDB" id="A0A8J5XU83"/>
<proteinExistence type="predicted"/>
<comment type="caution">
    <text evidence="2">The sequence shown here is derived from an EMBL/GenBank/DDBJ whole genome shotgun (WGS) entry which is preliminary data.</text>
</comment>
<reference evidence="2" key="1">
    <citation type="submission" date="2021-05" db="EMBL/GenBank/DDBJ databases">
        <title>The genome of the haptophyte Pavlova lutheri (Diacronema luteri, Pavlovales) - a model for lipid biosynthesis in eukaryotic algae.</title>
        <authorList>
            <person name="Hulatt C.J."/>
            <person name="Posewitz M.C."/>
        </authorList>
    </citation>
    <scope>NUCLEOTIDE SEQUENCE</scope>
    <source>
        <strain evidence="2">NIVA-4/92</strain>
    </source>
</reference>
<protein>
    <submittedName>
        <fullName evidence="2">Uncharacterized protein</fullName>
    </submittedName>
</protein>
<evidence type="ECO:0000313" key="2">
    <source>
        <dbReference type="EMBL" id="KAG8465535.1"/>
    </source>
</evidence>
<keyword evidence="1" id="KW-0812">Transmembrane</keyword>
<feature type="transmembrane region" description="Helical" evidence="1">
    <location>
        <begin position="6"/>
        <end position="26"/>
    </location>
</feature>
<evidence type="ECO:0000256" key="1">
    <source>
        <dbReference type="SAM" id="Phobius"/>
    </source>
</evidence>
<keyword evidence="1" id="KW-0472">Membrane</keyword>
<organism evidence="2 3">
    <name type="scientific">Diacronema lutheri</name>
    <name type="common">Unicellular marine alga</name>
    <name type="synonym">Monochrysis lutheri</name>
    <dbReference type="NCBI Taxonomy" id="2081491"/>
    <lineage>
        <taxon>Eukaryota</taxon>
        <taxon>Haptista</taxon>
        <taxon>Haptophyta</taxon>
        <taxon>Pavlovophyceae</taxon>
        <taxon>Pavlovales</taxon>
        <taxon>Pavlovaceae</taxon>
        <taxon>Diacronema</taxon>
    </lineage>
</organism>
<feature type="transmembrane region" description="Helical" evidence="1">
    <location>
        <begin position="33"/>
        <end position="53"/>
    </location>
</feature>
<sequence length="303" mass="33799">MPRRDASTAFEVVCATGTLLAMIVVLAFIPSRLLAIAIAAFWVFVVVVVHLKIWLSGGWRGFAYVVGRFPHAWLFSLSTMHVSICFKLAAVAQQALNPFHSRGQLYKLPGEGLTMRRYARYAMDLDKPLLHRHRKGGYLQPSIYPFFFSPSSVGHLYVVGPYAMLSELSMFPAPTHATLRNDILATEPAYVNFVTLFFNDGNRSFMHVSNLTVLPWTLLYTLACSRFAVELGACIQESEARTSTVETQTFAGRLLHGDYDLPPFELSWQLPPAASMQDVPLGALQQRPVPVSFEQKGATNQQL</sequence>
<keyword evidence="1" id="KW-1133">Transmembrane helix</keyword>
<keyword evidence="3" id="KW-1185">Reference proteome</keyword>
<dbReference type="EMBL" id="JAGTXO010000010">
    <property type="protein sequence ID" value="KAG8465535.1"/>
    <property type="molecule type" value="Genomic_DNA"/>
</dbReference>
<accession>A0A8J5XU83</accession>
<gene>
    <name evidence="2" type="ORF">KFE25_002842</name>
</gene>
<dbReference type="Proteomes" id="UP000751190">
    <property type="component" value="Unassembled WGS sequence"/>
</dbReference>
<evidence type="ECO:0000313" key="3">
    <source>
        <dbReference type="Proteomes" id="UP000751190"/>
    </source>
</evidence>